<evidence type="ECO:0000256" key="1">
    <source>
        <dbReference type="ARBA" id="ARBA00022763"/>
    </source>
</evidence>
<organism evidence="3 4">
    <name type="scientific">Cohnella soli</name>
    <dbReference type="NCBI Taxonomy" id="425005"/>
    <lineage>
        <taxon>Bacteria</taxon>
        <taxon>Bacillati</taxon>
        <taxon>Bacillota</taxon>
        <taxon>Bacilli</taxon>
        <taxon>Bacillales</taxon>
        <taxon>Paenibacillaceae</taxon>
        <taxon>Cohnella</taxon>
    </lineage>
</organism>
<dbReference type="InterPro" id="IPR036631">
    <property type="entry name" value="MGMT_N_sf"/>
</dbReference>
<dbReference type="PANTHER" id="PTHR10815:SF12">
    <property type="entry name" value="METHYLATED-DNA--PROTEIN-CYSTEINE METHYLTRANSFERASE, INDUCIBLE"/>
    <property type="match status" value="1"/>
</dbReference>
<gene>
    <name evidence="3" type="ORF">ACFPOF_24440</name>
</gene>
<protein>
    <submittedName>
        <fullName evidence="3">Methylated-DNA--[protein]-cysteine S-methyltransferase</fullName>
        <ecNumber evidence="3">2.1.1.63</ecNumber>
    </submittedName>
</protein>
<dbReference type="Pfam" id="PF01035">
    <property type="entry name" value="DNA_binding_1"/>
    <property type="match status" value="1"/>
</dbReference>
<keyword evidence="3" id="KW-0808">Transferase</keyword>
<dbReference type="SUPFAM" id="SSF46767">
    <property type="entry name" value="Methylated DNA-protein cysteine methyltransferase, C-terminal domain"/>
    <property type="match status" value="1"/>
</dbReference>
<dbReference type="RefSeq" id="WP_378137605.1">
    <property type="nucleotide sequence ID" value="NZ_JBHSMI010000052.1"/>
</dbReference>
<dbReference type="Gene3D" id="1.10.10.10">
    <property type="entry name" value="Winged helix-like DNA-binding domain superfamily/Winged helix DNA-binding domain"/>
    <property type="match status" value="1"/>
</dbReference>
<dbReference type="EC" id="2.1.1.63" evidence="3"/>
<name>A0ABW0I0A3_9BACL</name>
<keyword evidence="4" id="KW-1185">Reference proteome</keyword>
<keyword evidence="1" id="KW-0227">DNA damage</keyword>
<dbReference type="GO" id="GO:0003908">
    <property type="term" value="F:methylated-DNA-[protein]-cysteine S-methyltransferase activity"/>
    <property type="evidence" value="ECO:0007669"/>
    <property type="project" value="UniProtKB-EC"/>
</dbReference>
<proteinExistence type="predicted"/>
<sequence length="183" mass="20260">MKLEQTEYVVDWSYTEEGGKKLVVAATEEEGLVYVGGWDEPWDEFGNWAKRSYGKDVILQEKPEAVAAYATELLEYFAGQRKSFTKRFALRGTAFQRDVWEAMNRIPYGQIASYADIASALGKPQASRAVGTAIGQNPVLILAPCHRIIGKNGSLTGYRGGLSMKRQLLELEGALPIHVSLSE</sequence>
<dbReference type="GO" id="GO:0032259">
    <property type="term" value="P:methylation"/>
    <property type="evidence" value="ECO:0007669"/>
    <property type="project" value="UniProtKB-KW"/>
</dbReference>
<evidence type="ECO:0000313" key="3">
    <source>
        <dbReference type="EMBL" id="MFC5405902.1"/>
    </source>
</evidence>
<evidence type="ECO:0000259" key="2">
    <source>
        <dbReference type="Pfam" id="PF01035"/>
    </source>
</evidence>
<dbReference type="InterPro" id="IPR036217">
    <property type="entry name" value="MethylDNA_cys_MeTrfase_DNAb"/>
</dbReference>
<evidence type="ECO:0000313" key="4">
    <source>
        <dbReference type="Proteomes" id="UP001596113"/>
    </source>
</evidence>
<keyword evidence="3" id="KW-0489">Methyltransferase</keyword>
<reference evidence="4" key="1">
    <citation type="journal article" date="2019" name="Int. J. Syst. Evol. Microbiol.">
        <title>The Global Catalogue of Microorganisms (GCM) 10K type strain sequencing project: providing services to taxonomists for standard genome sequencing and annotation.</title>
        <authorList>
            <consortium name="The Broad Institute Genomics Platform"/>
            <consortium name="The Broad Institute Genome Sequencing Center for Infectious Disease"/>
            <person name="Wu L."/>
            <person name="Ma J."/>
        </authorList>
    </citation>
    <scope>NUCLEOTIDE SEQUENCE [LARGE SCALE GENOMIC DNA]</scope>
    <source>
        <strain evidence="4">CGMCC 1.18575</strain>
    </source>
</reference>
<accession>A0ABW0I0A3</accession>
<dbReference type="EMBL" id="JBHSMI010000052">
    <property type="protein sequence ID" value="MFC5405902.1"/>
    <property type="molecule type" value="Genomic_DNA"/>
</dbReference>
<dbReference type="SUPFAM" id="SSF53155">
    <property type="entry name" value="Methylated DNA-protein cysteine methyltransferase domain"/>
    <property type="match status" value="1"/>
</dbReference>
<dbReference type="CDD" id="cd06445">
    <property type="entry name" value="ATase"/>
    <property type="match status" value="1"/>
</dbReference>
<dbReference type="InterPro" id="IPR014048">
    <property type="entry name" value="MethylDNA_cys_MeTrfase_DNA-bd"/>
</dbReference>
<feature type="domain" description="Methylated-DNA-[protein]-cysteine S-methyltransferase DNA binding" evidence="2">
    <location>
        <begin position="94"/>
        <end position="174"/>
    </location>
</feature>
<dbReference type="Proteomes" id="UP001596113">
    <property type="component" value="Unassembled WGS sequence"/>
</dbReference>
<dbReference type="NCBIfam" id="TIGR00589">
    <property type="entry name" value="ogt"/>
    <property type="match status" value="1"/>
</dbReference>
<dbReference type="InterPro" id="IPR036388">
    <property type="entry name" value="WH-like_DNA-bd_sf"/>
</dbReference>
<comment type="caution">
    <text evidence="3">The sequence shown here is derived from an EMBL/GenBank/DDBJ whole genome shotgun (WGS) entry which is preliminary data.</text>
</comment>
<dbReference type="PANTHER" id="PTHR10815">
    <property type="entry name" value="METHYLATED-DNA--PROTEIN-CYSTEINE METHYLTRANSFERASE"/>
    <property type="match status" value="1"/>
</dbReference>